<accession>A0AC58TUT4</accession>
<reference evidence="2" key="2">
    <citation type="submission" date="2025-08" db="UniProtKB">
        <authorList>
            <consortium name="RefSeq"/>
        </authorList>
    </citation>
    <scope>IDENTIFICATION</scope>
    <source>
        <tissue evidence="2">Leaf</tissue>
    </source>
</reference>
<evidence type="ECO:0000313" key="2">
    <source>
        <dbReference type="RefSeq" id="XP_075100987.1"/>
    </source>
</evidence>
<gene>
    <name evidence="2" type="primary">LOC142176704</name>
</gene>
<name>A0AC58TUT4_TOBAC</name>
<reference evidence="1" key="1">
    <citation type="journal article" date="2014" name="Nat. Commun.">
        <title>The tobacco genome sequence and its comparison with those of tomato and potato.</title>
        <authorList>
            <person name="Sierro N."/>
            <person name="Battey J.N."/>
            <person name="Ouadi S."/>
            <person name="Bakaher N."/>
            <person name="Bovet L."/>
            <person name="Willig A."/>
            <person name="Goepfert S."/>
            <person name="Peitsch M.C."/>
            <person name="Ivanov N.V."/>
        </authorList>
    </citation>
    <scope>NUCLEOTIDE SEQUENCE [LARGE SCALE GENOMIC DNA]</scope>
</reference>
<evidence type="ECO:0000313" key="1">
    <source>
        <dbReference type="Proteomes" id="UP000790787"/>
    </source>
</evidence>
<dbReference type="RefSeq" id="XP_075100987.1">
    <property type="nucleotide sequence ID" value="XM_075244886.1"/>
</dbReference>
<organism evidence="1 2">
    <name type="scientific">Nicotiana tabacum</name>
    <name type="common">Common tobacco</name>
    <dbReference type="NCBI Taxonomy" id="4097"/>
    <lineage>
        <taxon>Eukaryota</taxon>
        <taxon>Viridiplantae</taxon>
        <taxon>Streptophyta</taxon>
        <taxon>Embryophyta</taxon>
        <taxon>Tracheophyta</taxon>
        <taxon>Spermatophyta</taxon>
        <taxon>Magnoliopsida</taxon>
        <taxon>eudicotyledons</taxon>
        <taxon>Gunneridae</taxon>
        <taxon>Pentapetalae</taxon>
        <taxon>asterids</taxon>
        <taxon>lamiids</taxon>
        <taxon>Solanales</taxon>
        <taxon>Solanaceae</taxon>
        <taxon>Nicotianoideae</taxon>
        <taxon>Nicotianeae</taxon>
        <taxon>Nicotiana</taxon>
    </lineage>
</organism>
<proteinExistence type="predicted"/>
<dbReference type="Proteomes" id="UP000790787">
    <property type="component" value="Chromosome 22"/>
</dbReference>
<keyword evidence="1" id="KW-1185">Reference proteome</keyword>
<protein>
    <submittedName>
        <fullName evidence="2">Uncharacterized protein LOC142176704</fullName>
    </submittedName>
</protein>
<sequence length="171" mass="19678">MLSEVSVQTSTRFFGRVFYLSLRHPYGKQGNTESSAIRRPPGEQGKTVQVSREDSSSFNRKQLRRKKVQVQQSGALLENKGRQLKFQGKAVSKEDNSSSEGKQFRRKTIQVSRENGSRCKGKQCQVTREDGSSSAIRRPPEKKGIQFRMQFKLVTIKEKRERERQEVKPNT</sequence>